<dbReference type="Proteomes" id="UP000254572">
    <property type="component" value="Unassembled WGS sequence"/>
</dbReference>
<dbReference type="SUPFAM" id="SSF53955">
    <property type="entry name" value="Lysozyme-like"/>
    <property type="match status" value="1"/>
</dbReference>
<feature type="domain" description="Transglycosylase SLT" evidence="2">
    <location>
        <begin position="52"/>
        <end position="153"/>
    </location>
</feature>
<accession>A0A381E3L8</accession>
<dbReference type="EMBL" id="UFUW01000001">
    <property type="protein sequence ID" value="SUX20728.1"/>
    <property type="molecule type" value="Genomic_DNA"/>
</dbReference>
<dbReference type="InterPro" id="IPR008258">
    <property type="entry name" value="Transglycosylase_SLT_dom_1"/>
</dbReference>
<evidence type="ECO:0000259" key="2">
    <source>
        <dbReference type="Pfam" id="PF01464"/>
    </source>
</evidence>
<organism evidence="3 4">
    <name type="scientific">Cardiobacterium valvarum</name>
    <dbReference type="NCBI Taxonomy" id="194702"/>
    <lineage>
        <taxon>Bacteria</taxon>
        <taxon>Pseudomonadati</taxon>
        <taxon>Pseudomonadota</taxon>
        <taxon>Gammaproteobacteria</taxon>
        <taxon>Cardiobacteriales</taxon>
        <taxon>Cardiobacteriaceae</taxon>
        <taxon>Cardiobacterium</taxon>
    </lineage>
</organism>
<dbReference type="AlphaFoldDB" id="A0A381E3L8"/>
<proteinExistence type="predicted"/>
<dbReference type="RefSeq" id="WP_115611072.1">
    <property type="nucleotide sequence ID" value="NZ_JBHLZC010000001.1"/>
</dbReference>
<keyword evidence="1" id="KW-0732">Signal</keyword>
<evidence type="ECO:0000313" key="3">
    <source>
        <dbReference type="EMBL" id="SUX20728.1"/>
    </source>
</evidence>
<evidence type="ECO:0000256" key="1">
    <source>
        <dbReference type="SAM" id="SignalP"/>
    </source>
</evidence>
<feature type="signal peptide" evidence="1">
    <location>
        <begin position="1"/>
        <end position="21"/>
    </location>
</feature>
<dbReference type="PROSITE" id="PS51257">
    <property type="entry name" value="PROKAR_LIPOPROTEIN"/>
    <property type="match status" value="1"/>
</dbReference>
<feature type="chain" id="PRO_5016896029" evidence="1">
    <location>
        <begin position="22"/>
        <end position="206"/>
    </location>
</feature>
<reference evidence="3 4" key="1">
    <citation type="submission" date="2018-06" db="EMBL/GenBank/DDBJ databases">
        <authorList>
            <consortium name="Pathogen Informatics"/>
            <person name="Doyle S."/>
        </authorList>
    </citation>
    <scope>NUCLEOTIDE SEQUENCE [LARGE SCALE GENOMIC DNA]</scope>
    <source>
        <strain evidence="3 4">NCTC13294</strain>
    </source>
</reference>
<dbReference type="InterPro" id="IPR023346">
    <property type="entry name" value="Lysozyme-like_dom_sf"/>
</dbReference>
<dbReference type="Pfam" id="PF01464">
    <property type="entry name" value="SLT"/>
    <property type="match status" value="1"/>
</dbReference>
<dbReference type="OrthoDB" id="8019720at2"/>
<keyword evidence="4" id="KW-1185">Reference proteome</keyword>
<dbReference type="Gene3D" id="1.10.530.10">
    <property type="match status" value="1"/>
</dbReference>
<name>A0A381E3L8_9GAMM</name>
<gene>
    <name evidence="3" type="ORF">NCTC13294_00818</name>
</gene>
<sequence length="206" mass="23339">MRIACFLALVIAAAGCHTASAADDWQGRAKAYQRALIREARLELGLNAPIPLFAGQIHQESLWRPDARSAYANGLTQFTPETEAWIKTVFPQELGVGNAFNPQWAIRALVKYDHWLYQHIKAANDCERWAMTLSAYNGGLGWLQRDQRLTAQRGGNPAYWWGSVERYSRRAKWAIKENRGYPRAIIYAHQPHYLGWGGVRVCAPQS</sequence>
<protein>
    <submittedName>
        <fullName evidence="3">Membrane-bound lytic transglycosylase F</fullName>
    </submittedName>
</protein>
<evidence type="ECO:0000313" key="4">
    <source>
        <dbReference type="Proteomes" id="UP000254572"/>
    </source>
</evidence>